<evidence type="ECO:0000256" key="3">
    <source>
        <dbReference type="ARBA" id="ARBA00022692"/>
    </source>
</evidence>
<evidence type="ECO:0000256" key="1">
    <source>
        <dbReference type="ARBA" id="ARBA00004141"/>
    </source>
</evidence>
<dbReference type="InterPro" id="IPR036259">
    <property type="entry name" value="MFS_trans_sf"/>
</dbReference>
<evidence type="ECO:0000256" key="6">
    <source>
        <dbReference type="SAM" id="Phobius"/>
    </source>
</evidence>
<evidence type="ECO:0000256" key="5">
    <source>
        <dbReference type="ARBA" id="ARBA00023136"/>
    </source>
</evidence>
<dbReference type="Pfam" id="PF07690">
    <property type="entry name" value="MFS_1"/>
    <property type="match status" value="1"/>
</dbReference>
<evidence type="ECO:0000313" key="9">
    <source>
        <dbReference type="Proteomes" id="UP000178606"/>
    </source>
</evidence>
<feature type="transmembrane region" description="Helical" evidence="6">
    <location>
        <begin position="129"/>
        <end position="147"/>
    </location>
</feature>
<keyword evidence="2" id="KW-0813">Transport</keyword>
<reference evidence="8 9" key="1">
    <citation type="journal article" date="2016" name="Nat. Commun.">
        <title>Thousands of microbial genomes shed light on interconnected biogeochemical processes in an aquifer system.</title>
        <authorList>
            <person name="Anantharaman K."/>
            <person name="Brown C.T."/>
            <person name="Hug L.A."/>
            <person name="Sharon I."/>
            <person name="Castelle C.J."/>
            <person name="Probst A.J."/>
            <person name="Thomas B.C."/>
            <person name="Singh A."/>
            <person name="Wilkins M.J."/>
            <person name="Karaoz U."/>
            <person name="Brodie E.L."/>
            <person name="Williams K.H."/>
            <person name="Hubbard S.S."/>
            <person name="Banfield J.F."/>
        </authorList>
    </citation>
    <scope>NUCLEOTIDE SEQUENCE [LARGE SCALE GENOMIC DNA]</scope>
    <source>
        <strain evidence="9">RIFCSPLOWO2_12_FULL_64_10</strain>
    </source>
</reference>
<keyword evidence="5 6" id="KW-0472">Membrane</keyword>
<dbReference type="AlphaFoldDB" id="A0A1F6C8N1"/>
<feature type="transmembrane region" description="Helical" evidence="6">
    <location>
        <begin position="39"/>
        <end position="59"/>
    </location>
</feature>
<evidence type="ECO:0000313" key="8">
    <source>
        <dbReference type="EMBL" id="OGG45514.1"/>
    </source>
</evidence>
<keyword evidence="3 6" id="KW-0812">Transmembrane</keyword>
<evidence type="ECO:0000256" key="4">
    <source>
        <dbReference type="ARBA" id="ARBA00022989"/>
    </source>
</evidence>
<dbReference type="CDD" id="cd17330">
    <property type="entry name" value="MFS_SLC46_TetA_like"/>
    <property type="match status" value="1"/>
</dbReference>
<proteinExistence type="predicted"/>
<dbReference type="InterPro" id="IPR011701">
    <property type="entry name" value="MFS"/>
</dbReference>
<dbReference type="Proteomes" id="UP000178606">
    <property type="component" value="Unassembled WGS sequence"/>
</dbReference>
<dbReference type="PANTHER" id="PTHR23504:SF15">
    <property type="entry name" value="MAJOR FACILITATOR SUPERFAMILY (MFS) PROFILE DOMAIN-CONTAINING PROTEIN"/>
    <property type="match status" value="1"/>
</dbReference>
<dbReference type="EMBL" id="MFKF01000372">
    <property type="protein sequence ID" value="OGG45514.1"/>
    <property type="molecule type" value="Genomic_DNA"/>
</dbReference>
<comment type="subcellular location">
    <subcellularLocation>
        <location evidence="1">Membrane</location>
        <topology evidence="1">Multi-pass membrane protein</topology>
    </subcellularLocation>
</comment>
<evidence type="ECO:0000256" key="2">
    <source>
        <dbReference type="ARBA" id="ARBA00022448"/>
    </source>
</evidence>
<feature type="domain" description="Major facilitator superfamily (MFS) profile" evidence="7">
    <location>
        <begin position="5"/>
        <end position="391"/>
    </location>
</feature>
<feature type="transmembrane region" description="Helical" evidence="6">
    <location>
        <begin position="366"/>
        <end position="387"/>
    </location>
</feature>
<sequence>MKGSPLVVLFLTVFIDLLGFGIVLPLLPYYAEGFGAGPLAVTLLSSSYSLMQFLFAPVWGRLSDRVGRRPILVLSLAGSALSYLLFGLAGSLAALFATRLLAGVCAANISTAQAYIADVTTPETRAKGMGMIGAAFGLGFIFGPAVGGALSRYGYAVPAFFAAGLSLAALALALFRLPESLRRRIDNPGGAARGGFDLGRLWAALVHPRMGLLLLIFFCSVFAFANLEATFALFVERAARFGYTARETGYLFAYMGVLMSLMQGGLVGRLARRFGERRLVAAGTLMLAAGLGVVPLAPGLGGLMGALALLAFGVGMNTPSLSSLISRSAGADEQGGVLGVSQSMSSLARILGPAWGGFAFEQFGPASPYFTTAGLMGATFLVSLMLCRQAEGG</sequence>
<keyword evidence="4 6" id="KW-1133">Transmembrane helix</keyword>
<dbReference type="InterPro" id="IPR001958">
    <property type="entry name" value="Tet-R_TetA/multi-R_MdtG-like"/>
</dbReference>
<dbReference type="PANTHER" id="PTHR23504">
    <property type="entry name" value="MAJOR FACILITATOR SUPERFAMILY DOMAIN-CONTAINING PROTEIN 10"/>
    <property type="match status" value="1"/>
</dbReference>
<feature type="transmembrane region" description="Helical" evidence="6">
    <location>
        <begin position="210"/>
        <end position="234"/>
    </location>
</feature>
<dbReference type="GO" id="GO:0016020">
    <property type="term" value="C:membrane"/>
    <property type="evidence" value="ECO:0007669"/>
    <property type="project" value="UniProtKB-SubCell"/>
</dbReference>
<feature type="transmembrane region" description="Helical" evidence="6">
    <location>
        <begin position="153"/>
        <end position="175"/>
    </location>
</feature>
<dbReference type="GO" id="GO:0022857">
    <property type="term" value="F:transmembrane transporter activity"/>
    <property type="evidence" value="ECO:0007669"/>
    <property type="project" value="InterPro"/>
</dbReference>
<feature type="transmembrane region" description="Helical" evidence="6">
    <location>
        <begin position="100"/>
        <end position="117"/>
    </location>
</feature>
<feature type="transmembrane region" description="Helical" evidence="6">
    <location>
        <begin position="7"/>
        <end position="27"/>
    </location>
</feature>
<organism evidence="8 9">
    <name type="scientific">Handelsmanbacteria sp. (strain RIFCSPLOWO2_12_FULL_64_10)</name>
    <dbReference type="NCBI Taxonomy" id="1817868"/>
    <lineage>
        <taxon>Bacteria</taxon>
        <taxon>Candidatus Handelsmaniibacteriota</taxon>
    </lineage>
</organism>
<gene>
    <name evidence="8" type="ORF">A3F84_22745</name>
</gene>
<dbReference type="Gene3D" id="1.20.1250.20">
    <property type="entry name" value="MFS general substrate transporter like domains"/>
    <property type="match status" value="1"/>
</dbReference>
<dbReference type="InterPro" id="IPR020846">
    <property type="entry name" value="MFS_dom"/>
</dbReference>
<feature type="transmembrane region" description="Helical" evidence="6">
    <location>
        <begin position="71"/>
        <end position="94"/>
    </location>
</feature>
<dbReference type="SUPFAM" id="SSF103473">
    <property type="entry name" value="MFS general substrate transporter"/>
    <property type="match status" value="1"/>
</dbReference>
<dbReference type="PROSITE" id="PS50850">
    <property type="entry name" value="MFS"/>
    <property type="match status" value="1"/>
</dbReference>
<accession>A0A1F6C8N1</accession>
<name>A0A1F6C8N1_HANXR</name>
<evidence type="ECO:0000259" key="7">
    <source>
        <dbReference type="PROSITE" id="PS50850"/>
    </source>
</evidence>
<feature type="transmembrane region" description="Helical" evidence="6">
    <location>
        <begin position="249"/>
        <end position="267"/>
    </location>
</feature>
<comment type="caution">
    <text evidence="8">The sequence shown here is derived from an EMBL/GenBank/DDBJ whole genome shotgun (WGS) entry which is preliminary data.</text>
</comment>
<dbReference type="PRINTS" id="PR01035">
    <property type="entry name" value="TCRTETA"/>
</dbReference>
<protein>
    <recommendedName>
        <fullName evidence="7">Major facilitator superfamily (MFS) profile domain-containing protein</fullName>
    </recommendedName>
</protein>
<feature type="transmembrane region" description="Helical" evidence="6">
    <location>
        <begin position="303"/>
        <end position="325"/>
    </location>
</feature>